<feature type="transmembrane region" description="Helical" evidence="3">
    <location>
        <begin position="349"/>
        <end position="371"/>
    </location>
</feature>
<dbReference type="Gene3D" id="3.60.10.10">
    <property type="entry name" value="Endonuclease/exonuclease/phosphatase"/>
    <property type="match status" value="1"/>
</dbReference>
<keyword evidence="5" id="KW-0695">RNA-directed DNA polymerase</keyword>
<feature type="compositionally biased region" description="Acidic residues" evidence="2">
    <location>
        <begin position="813"/>
        <end position="836"/>
    </location>
</feature>
<feature type="compositionally biased region" description="Basic and acidic residues" evidence="2">
    <location>
        <begin position="155"/>
        <end position="167"/>
    </location>
</feature>
<dbReference type="EMBL" id="LSRX01001198">
    <property type="protein sequence ID" value="OLP82380.1"/>
    <property type="molecule type" value="Genomic_DNA"/>
</dbReference>
<dbReference type="PROSITE" id="PS00028">
    <property type="entry name" value="ZINC_FINGER_C2H2_1"/>
    <property type="match status" value="1"/>
</dbReference>
<keyword evidence="3" id="KW-1133">Transmembrane helix</keyword>
<dbReference type="GO" id="GO:0003676">
    <property type="term" value="F:nucleic acid binding"/>
    <property type="evidence" value="ECO:0007669"/>
    <property type="project" value="InterPro"/>
</dbReference>
<dbReference type="SUPFAM" id="SSF56219">
    <property type="entry name" value="DNase I-like"/>
    <property type="match status" value="1"/>
</dbReference>
<gene>
    <name evidence="5" type="ORF">AK812_SmicGene36969</name>
</gene>
<feature type="compositionally biased region" description="Basic and acidic residues" evidence="2">
    <location>
        <begin position="866"/>
        <end position="876"/>
    </location>
</feature>
<evidence type="ECO:0000313" key="5">
    <source>
        <dbReference type="EMBL" id="OLP82380.1"/>
    </source>
</evidence>
<dbReference type="Gene3D" id="3.30.420.10">
    <property type="entry name" value="Ribonuclease H-like superfamily/Ribonuclease H"/>
    <property type="match status" value="1"/>
</dbReference>
<dbReference type="PROSITE" id="PS50157">
    <property type="entry name" value="ZINC_FINGER_C2H2_2"/>
    <property type="match status" value="1"/>
</dbReference>
<feature type="region of interest" description="Disordered" evidence="2">
    <location>
        <begin position="1"/>
        <end position="27"/>
    </location>
</feature>
<accession>A0A1Q9CHI1</accession>
<comment type="caution">
    <text evidence="5">The sequence shown here is derived from an EMBL/GenBank/DDBJ whole genome shotgun (WGS) entry which is preliminary data.</text>
</comment>
<keyword evidence="1" id="KW-0862">Zinc</keyword>
<evidence type="ECO:0000256" key="1">
    <source>
        <dbReference type="PROSITE-ProRule" id="PRU00042"/>
    </source>
</evidence>
<dbReference type="InterPro" id="IPR012337">
    <property type="entry name" value="RNaseH-like_sf"/>
</dbReference>
<name>A0A1Q9CHI1_SYMMI</name>
<keyword evidence="1" id="KW-0479">Metal-binding</keyword>
<keyword evidence="5" id="KW-0808">Transferase</keyword>
<dbReference type="Proteomes" id="UP000186817">
    <property type="component" value="Unassembled WGS sequence"/>
</dbReference>
<feature type="compositionally biased region" description="Basic and acidic residues" evidence="2">
    <location>
        <begin position="202"/>
        <end position="216"/>
    </location>
</feature>
<keyword evidence="3" id="KW-0472">Membrane</keyword>
<evidence type="ECO:0000259" key="4">
    <source>
        <dbReference type="PROSITE" id="PS50157"/>
    </source>
</evidence>
<feature type="region of interest" description="Disordered" evidence="2">
    <location>
        <begin position="803"/>
        <end position="896"/>
    </location>
</feature>
<sequence length="2603" mass="293054">MMKVEDGEERWPQRQHGEEQEVLDTSTGYVKDVQKTLNGIRKTETRSRKLDQELEAVEAKWKQYQKELQAAFITERTKYIEKKAKIEKEVAENQQAKIEALKELQDIFSDPAKDRRPQPKKMDKDALKELEQLLQQTEQNEGDGIAEAIAGTFKNDGRSKEEKRKNILEAIAKHQAKLEVAMTPPRRGTRPAKRTPPPPDHGAMDVDKEATTYGKEEEADIDDPYIVSPSLASARASLPSRESRSRSMSSVRQPVKLKGRTPKPKPAEIKALTQRLEAKRSQMKNATEQDIIEESEEEDLLHTLRKEEEPKETEERPVAFSFYDLLDLVEALQQILQGWWENYAMSFEIYSCGFLLTLAMLSLLEMWWLLWEASPKPKALRSKCRLHPATASLWKAILVMTVLPGVAAGPPMTRINRLPASAWPTDLELWAAGQRTLPEQIAAALQRHVLDTPLQHNRGTVGPPNLAVTPPDLIGEPHVPTMDERALHVTIWVAAVFYEAETLDIEVPRPLTIPAMKAALRGACNVIPDSLDEFHPTVPQLGDYFGSFVAQPVWLRNTNKTTLVMDARAIGSVAFPFYQEGRVSLANVARQLPEFHETEVDFYIFGRLDPLVRGQSFAAIPGGVIKVVPHGGQCYWSDLLEHRLSHPLRWNPRVDPPGQTPGLHTVFQSTTEQVIDEIGDEDPRPLEVVAEEALGLEHGETVVFLPEEQTPHLAHAGRTIYEQVAVLDSSGADPASLCIVFVDLRPLTVFPQWLKMTTDTFDPRTYIHDLQIQGIEDWVIVVEGGEPMRGGRLRVRHRETLTFMLQPPGTSSEENDDSDGDEGGEEDDDEQEDDSSDLSILRSTGSERSPSPSGAPRGPPPAQPIDRSRSPRRRQDQVSSAQTSASTEAEGPELRSIQLANHVPVPEHYIGADLMELPHSPTLVQAAFWTWPTEWMSYDWKGLPLKQATLDGCARLSHWSDLLCTNRQQEPLEAHIYTDGSYYAKKGRSGFGMVVLLRWAGLAAIFGVIGGPLLGADWSPWDPGTAPAMRAEQVAIAVALLWVGQSLNFLQLNEIVVHFDCHGAGWAATGDWQASDPFGYRIHGLELFIRSITHHRLRFEYSRAHVGEAWNEMADVVAKCAALQEHDIPPPPLSNCKAFLELDMSWLALSVELSRYGTLDIQAGKWLAIPDPPDKLTSPLSPAQLVPMNIHGEAEEKEWSYFYTKCASLNVQGLQNKHRYLDAQLDSQQYQIAFIQETKDRESTIGSRNYLRFSTPSEKHWGVSIWLHKNLGFITAQGRPVCIVEEDVKIAATGKRLLILEVRKNGLHIVLFSAHALTLMADPPPQFADVTGTLQYGEEDQAGTGFAKTMRRTGLWLPSTFEELHCGPSETFCHPTGSLHRIDFISLGGLASIDQLCSFVDYEIDLGAARDDHWPVALMLTGHLQGLQPGGKLWRPRYDRDKMMSMEGRHAIKQALEAYVPLNSTTHIDLQCQHLQDYLTNYLQVHFPARKGQRAAFIPEEVWEWRAAKMAHKKRTQHRKQWKAVTLRRAFDRWARQDNLERGLCREPDDLLYQLHATAIGYITWHIKKAIRVHKNNYLKQLIADGPQNAMQLLQRAKRGGIGGKKETKATRPLPLLVDKDGKVASSQEDHDELWLRHFGDQESGILVSVAKFLETEDTTVGREQQVTWTHQDLPTVQEIEDLVRKLPKNKAVGLDGVPAEVLKADPSSAALTLAPLFIQAMTRMTQPIQWRGGVLYNAWKRAGPISQPSSHRSLFISSVVGKLYHRLLRQKTHPQLQHELHSMHLGSQPKAPMAYASLYIYSHFRCGARKGRSTGAMFLDTTAAYYRVLREAVVGDIRCDHTVAWIMKRLGMDGEDMAHLYEVIQTGGFMAEAGVGEAMMTALRDVHHRTWCVSKHTTGRTLVHALAGSRPGESLADAIFAYVYARVLGKIFELAYGEGLLSTVRSDKGEGIFADPRNGVELPLRDTTWADDTAIPFDDEEPGRCIAKAKRLAAITISTCQSYGLDPNLKRGKTAIVLAIRGKGAQRARRTYLQGGGASLYLEDLQKEVAIMPQYVHLGGIVDHKANMKAEAKRRLALAGDALEAGGKILYGNRQILKETRAKMFETAILATFFNLAIWIPRGEAWSSLCDGYTRLLRRVLAPSVPGAELFKIPSPVIHLATGCWRLELQGIKHRCSLLTNMVANGPDALWAILQAEGEWFETLRVDLAAVSVEFKHLPRPTATTWPQWWHYIRDYPGRFKLGVKRHLKKAHERQCQDETILVGLWGMYREACNWMPVQLMQQTVWSCRACRKTFRSKGGLGAHFFKTHQRLAVYRHCVDGTMCRACGGQFWTSARLGTHLRDNPGCVARLLSEGKYLVAAQPGHGSRTYQKRLVEEFNLAPAIHDDNAGQIPFNEVWSQQQKDAYRSLCAALSARSCWDNQQQLVQMFLEQLATFPLYFQEEKDVIQRLHDDIELLERSSETEQWDANTFEVIRRTVQLKEEWLRPYLPITVETSAVEKSAKEFIVSYKEIEWEPLTKAVFQHVTPERIPYSLDASWEAKGEVFSGIRDATAVLSDPLCCLPGKIRELWQQASKGRVSCIRAPKDFWESLYGPVFRGLKAN</sequence>
<keyword evidence="6" id="KW-1185">Reference proteome</keyword>
<feature type="domain" description="C2H2-type" evidence="4">
    <location>
        <begin position="2287"/>
        <end position="2310"/>
    </location>
</feature>
<feature type="compositionally biased region" description="Low complexity" evidence="2">
    <location>
        <begin position="227"/>
        <end position="252"/>
    </location>
</feature>
<protein>
    <submittedName>
        <fullName evidence="5">Putative RNA-directed DNA polymerase from transposon X-element</fullName>
    </submittedName>
</protein>
<dbReference type="GO" id="GO:0003964">
    <property type="term" value="F:RNA-directed DNA polymerase activity"/>
    <property type="evidence" value="ECO:0007669"/>
    <property type="project" value="UniProtKB-KW"/>
</dbReference>
<keyword evidence="5" id="KW-0548">Nucleotidyltransferase</keyword>
<dbReference type="GO" id="GO:0008270">
    <property type="term" value="F:zinc ion binding"/>
    <property type="evidence" value="ECO:0007669"/>
    <property type="project" value="UniProtKB-KW"/>
</dbReference>
<feature type="compositionally biased region" description="Low complexity" evidence="2">
    <location>
        <begin position="877"/>
        <end position="889"/>
    </location>
</feature>
<evidence type="ECO:0000313" key="6">
    <source>
        <dbReference type="Proteomes" id="UP000186817"/>
    </source>
</evidence>
<dbReference type="InterPro" id="IPR036691">
    <property type="entry name" value="Endo/exonu/phosph_ase_sf"/>
</dbReference>
<dbReference type="OrthoDB" id="4842715at2759"/>
<organism evidence="5 6">
    <name type="scientific">Symbiodinium microadriaticum</name>
    <name type="common">Dinoflagellate</name>
    <name type="synonym">Zooxanthella microadriatica</name>
    <dbReference type="NCBI Taxonomy" id="2951"/>
    <lineage>
        <taxon>Eukaryota</taxon>
        <taxon>Sar</taxon>
        <taxon>Alveolata</taxon>
        <taxon>Dinophyceae</taxon>
        <taxon>Suessiales</taxon>
        <taxon>Symbiodiniaceae</taxon>
        <taxon>Symbiodinium</taxon>
    </lineage>
</organism>
<evidence type="ECO:0000256" key="2">
    <source>
        <dbReference type="SAM" id="MobiDB-lite"/>
    </source>
</evidence>
<dbReference type="SUPFAM" id="SSF53098">
    <property type="entry name" value="Ribonuclease H-like"/>
    <property type="match status" value="1"/>
</dbReference>
<feature type="transmembrane region" description="Helical" evidence="3">
    <location>
        <begin position="391"/>
        <end position="409"/>
    </location>
</feature>
<dbReference type="InterPro" id="IPR013087">
    <property type="entry name" value="Znf_C2H2_type"/>
</dbReference>
<keyword evidence="1" id="KW-0863">Zinc-finger</keyword>
<feature type="compositionally biased region" description="Basic and acidic residues" evidence="2">
    <location>
        <begin position="9"/>
        <end position="19"/>
    </location>
</feature>
<feature type="region of interest" description="Disordered" evidence="2">
    <location>
        <begin position="134"/>
        <end position="267"/>
    </location>
</feature>
<reference evidence="5 6" key="1">
    <citation type="submission" date="2016-02" db="EMBL/GenBank/DDBJ databases">
        <title>Genome analysis of coral dinoflagellate symbionts highlights evolutionary adaptations to a symbiotic lifestyle.</title>
        <authorList>
            <person name="Aranda M."/>
            <person name="Li Y."/>
            <person name="Liew Y.J."/>
            <person name="Baumgarten S."/>
            <person name="Simakov O."/>
            <person name="Wilson M."/>
            <person name="Piel J."/>
            <person name="Ashoor H."/>
            <person name="Bougouffa S."/>
            <person name="Bajic V.B."/>
            <person name="Ryu T."/>
            <person name="Ravasi T."/>
            <person name="Bayer T."/>
            <person name="Micklem G."/>
            <person name="Kim H."/>
            <person name="Bhak J."/>
            <person name="Lajeunesse T.C."/>
            <person name="Voolstra C.R."/>
        </authorList>
    </citation>
    <scope>NUCLEOTIDE SEQUENCE [LARGE SCALE GENOMIC DNA]</scope>
    <source>
        <strain evidence="5 6">CCMP2467</strain>
    </source>
</reference>
<keyword evidence="3" id="KW-0812">Transmembrane</keyword>
<proteinExistence type="predicted"/>
<evidence type="ECO:0000256" key="3">
    <source>
        <dbReference type="SAM" id="Phobius"/>
    </source>
</evidence>
<dbReference type="InterPro" id="IPR036397">
    <property type="entry name" value="RNaseH_sf"/>
</dbReference>